<keyword evidence="3" id="KW-1185">Reference proteome</keyword>
<sequence>MSRSTKYAYILPKGGKEASASQLDEDVTKLSQPSPYHEPSPESQSGLLHIDMPDVSAKEYEYQYAYQPPDKGLDSFLLSSPLTLEVEGWDEDALGKSLEPNNDNMSPSTSSQDDLVLHARFLPSTVTLAELELEKSSVSGVSGDELYNHNDNDEGEFPNDTSSDPIPPKDISQIPHRSGMSVSNGFRSLYDPTPPSQSNLEIYKFDQLGRQLRNDRLNPRSNQDLRCYMQAPLWAAEPTRGGGITRYMASGSKTYDPLKPIATFTNQSINGQGEISVSRISGLGWLNRHRTYFTINLSKQFALKRYRSASGSTVKTRMDRSSSLAPVITTALSWSFTRFLQVHGTPSGEDGQWTVERLDDQIESIRPILYLGTARILEAWNQVRINDEELIISKIDGKNVDASRRVAREKAEGSYVPTKKSVLYEDDRETKKGEEQGEGKDEMEVS</sequence>
<organism evidence="2 3">
    <name type="scientific">Kwoniella mangroviensis CBS 10435</name>
    <dbReference type="NCBI Taxonomy" id="1331196"/>
    <lineage>
        <taxon>Eukaryota</taxon>
        <taxon>Fungi</taxon>
        <taxon>Dikarya</taxon>
        <taxon>Basidiomycota</taxon>
        <taxon>Agaricomycotina</taxon>
        <taxon>Tremellomycetes</taxon>
        <taxon>Tremellales</taxon>
        <taxon>Cryptococcaceae</taxon>
        <taxon>Kwoniella</taxon>
    </lineage>
</organism>
<dbReference type="AlphaFoldDB" id="A0A1B9IMV3"/>
<protein>
    <submittedName>
        <fullName evidence="2">Uncharacterized protein</fullName>
    </submittedName>
</protein>
<accession>A0A1B9IMV3</accession>
<feature type="region of interest" description="Disordered" evidence="1">
    <location>
        <begin position="141"/>
        <end position="178"/>
    </location>
</feature>
<dbReference type="Proteomes" id="UP000092583">
    <property type="component" value="Unassembled WGS sequence"/>
</dbReference>
<gene>
    <name evidence="2" type="ORF">L486_05794</name>
</gene>
<dbReference type="EMBL" id="KI669464">
    <property type="protein sequence ID" value="OCF56938.1"/>
    <property type="molecule type" value="Genomic_DNA"/>
</dbReference>
<reference evidence="3" key="2">
    <citation type="submission" date="2013-12" db="EMBL/GenBank/DDBJ databases">
        <title>Evolution of pathogenesis and genome organization in the Tremellales.</title>
        <authorList>
            <person name="Cuomo C."/>
            <person name="Litvintseva A."/>
            <person name="Heitman J."/>
            <person name="Chen Y."/>
            <person name="Sun S."/>
            <person name="Springer D."/>
            <person name="Dromer F."/>
            <person name="Young S."/>
            <person name="Zeng Q."/>
            <person name="Chapman S."/>
            <person name="Gujja S."/>
            <person name="Saif S."/>
            <person name="Birren B."/>
        </authorList>
    </citation>
    <scope>NUCLEOTIDE SEQUENCE [LARGE SCALE GENOMIC DNA]</scope>
    <source>
        <strain evidence="3">CBS 10435</strain>
    </source>
</reference>
<feature type="region of interest" description="Disordered" evidence="1">
    <location>
        <begin position="1"/>
        <end position="52"/>
    </location>
</feature>
<feature type="compositionally biased region" description="Basic and acidic residues" evidence="1">
    <location>
        <begin position="422"/>
        <end position="446"/>
    </location>
</feature>
<proteinExistence type="predicted"/>
<evidence type="ECO:0000256" key="1">
    <source>
        <dbReference type="SAM" id="MobiDB-lite"/>
    </source>
</evidence>
<feature type="region of interest" description="Disordered" evidence="1">
    <location>
        <begin position="406"/>
        <end position="446"/>
    </location>
</feature>
<reference evidence="2 3" key="1">
    <citation type="submission" date="2013-07" db="EMBL/GenBank/DDBJ databases">
        <title>The Genome Sequence of Kwoniella mangroviensis CBS10435.</title>
        <authorList>
            <consortium name="The Broad Institute Genome Sequencing Platform"/>
            <person name="Cuomo C."/>
            <person name="Litvintseva A."/>
            <person name="Chen Y."/>
            <person name="Heitman J."/>
            <person name="Sun S."/>
            <person name="Springer D."/>
            <person name="Dromer F."/>
            <person name="Young S.K."/>
            <person name="Zeng Q."/>
            <person name="Gargeya S."/>
            <person name="Fitzgerald M."/>
            <person name="Abouelleil A."/>
            <person name="Alvarado L."/>
            <person name="Berlin A.M."/>
            <person name="Chapman S.B."/>
            <person name="Dewar J."/>
            <person name="Goldberg J."/>
            <person name="Griggs A."/>
            <person name="Gujja S."/>
            <person name="Hansen M."/>
            <person name="Howarth C."/>
            <person name="Imamovic A."/>
            <person name="Larimer J."/>
            <person name="McCowan C."/>
            <person name="Murphy C."/>
            <person name="Pearson M."/>
            <person name="Priest M."/>
            <person name="Roberts A."/>
            <person name="Saif S."/>
            <person name="Shea T."/>
            <person name="Sykes S."/>
            <person name="Wortman J."/>
            <person name="Nusbaum C."/>
            <person name="Birren B."/>
        </authorList>
    </citation>
    <scope>NUCLEOTIDE SEQUENCE [LARGE SCALE GENOMIC DNA]</scope>
    <source>
        <strain evidence="2 3">CBS 10435</strain>
    </source>
</reference>
<evidence type="ECO:0000313" key="3">
    <source>
        <dbReference type="Proteomes" id="UP000092583"/>
    </source>
</evidence>
<evidence type="ECO:0000313" key="2">
    <source>
        <dbReference type="EMBL" id="OCF56938.1"/>
    </source>
</evidence>
<name>A0A1B9IMV3_9TREE</name>